<dbReference type="Proteomes" id="UP001157502">
    <property type="component" value="Chromosome 10"/>
</dbReference>
<proteinExistence type="predicted"/>
<sequence length="97" mass="10748">MAAVPPTTPDGGAIMTGDIIMQSEWMELRILWMIKLVQSVGAGIWCWGRPPDKPFMFLAGEREAPVFIGNVGTGTKGILLVCRRYRGEKKYECSDPC</sequence>
<accession>A0ACC2GRZ2</accession>
<gene>
    <name evidence="1" type="ORF">DPEC_G00135050</name>
</gene>
<name>A0ACC2GRZ2_DALPE</name>
<comment type="caution">
    <text evidence="1">The sequence shown here is derived from an EMBL/GenBank/DDBJ whole genome shotgun (WGS) entry which is preliminary data.</text>
</comment>
<reference evidence="1" key="1">
    <citation type="submission" date="2021-05" db="EMBL/GenBank/DDBJ databases">
        <authorList>
            <person name="Pan Q."/>
            <person name="Jouanno E."/>
            <person name="Zahm M."/>
            <person name="Klopp C."/>
            <person name="Cabau C."/>
            <person name="Louis A."/>
            <person name="Berthelot C."/>
            <person name="Parey E."/>
            <person name="Roest Crollius H."/>
            <person name="Montfort J."/>
            <person name="Robinson-Rechavi M."/>
            <person name="Bouchez O."/>
            <person name="Lampietro C."/>
            <person name="Lopez Roques C."/>
            <person name="Donnadieu C."/>
            <person name="Postlethwait J."/>
            <person name="Bobe J."/>
            <person name="Dillon D."/>
            <person name="Chandos A."/>
            <person name="von Hippel F."/>
            <person name="Guiguen Y."/>
        </authorList>
    </citation>
    <scope>NUCLEOTIDE SEQUENCE</scope>
    <source>
        <strain evidence="1">YG-Jan2019</strain>
    </source>
</reference>
<protein>
    <submittedName>
        <fullName evidence="1">Uncharacterized protein</fullName>
    </submittedName>
</protein>
<keyword evidence="2" id="KW-1185">Reference proteome</keyword>
<dbReference type="EMBL" id="CM055737">
    <property type="protein sequence ID" value="KAJ8006422.1"/>
    <property type="molecule type" value="Genomic_DNA"/>
</dbReference>
<evidence type="ECO:0000313" key="2">
    <source>
        <dbReference type="Proteomes" id="UP001157502"/>
    </source>
</evidence>
<evidence type="ECO:0000313" key="1">
    <source>
        <dbReference type="EMBL" id="KAJ8006422.1"/>
    </source>
</evidence>
<organism evidence="1 2">
    <name type="scientific">Dallia pectoralis</name>
    <name type="common">Alaska blackfish</name>
    <dbReference type="NCBI Taxonomy" id="75939"/>
    <lineage>
        <taxon>Eukaryota</taxon>
        <taxon>Metazoa</taxon>
        <taxon>Chordata</taxon>
        <taxon>Craniata</taxon>
        <taxon>Vertebrata</taxon>
        <taxon>Euteleostomi</taxon>
        <taxon>Actinopterygii</taxon>
        <taxon>Neopterygii</taxon>
        <taxon>Teleostei</taxon>
        <taxon>Protacanthopterygii</taxon>
        <taxon>Esociformes</taxon>
        <taxon>Umbridae</taxon>
        <taxon>Dallia</taxon>
    </lineage>
</organism>